<evidence type="ECO:0000259" key="4">
    <source>
        <dbReference type="PROSITE" id="PS51088"/>
    </source>
</evidence>
<dbReference type="Pfam" id="PF01285">
    <property type="entry name" value="TEA"/>
    <property type="match status" value="1"/>
</dbReference>
<dbReference type="Proteomes" id="UP001362999">
    <property type="component" value="Unassembled WGS sequence"/>
</dbReference>
<name>A0AAW0DWV9_9AGAR</name>
<evidence type="ECO:0000256" key="1">
    <source>
        <dbReference type="ARBA" id="ARBA00008421"/>
    </source>
</evidence>
<comment type="similarity">
    <text evidence="1">Belongs to the TEC1 family.</text>
</comment>
<feature type="region of interest" description="Disordered" evidence="3">
    <location>
        <begin position="360"/>
        <end position="410"/>
    </location>
</feature>
<evidence type="ECO:0000313" key="6">
    <source>
        <dbReference type="Proteomes" id="UP001362999"/>
    </source>
</evidence>
<feature type="domain" description="TEA" evidence="4">
    <location>
        <begin position="382"/>
        <end position="462"/>
    </location>
</feature>
<dbReference type="PROSITE" id="PS51088">
    <property type="entry name" value="TEA_2"/>
    <property type="match status" value="1"/>
</dbReference>
<dbReference type="InterPro" id="IPR038096">
    <property type="entry name" value="TEA/ATTS_sf"/>
</dbReference>
<dbReference type="EMBL" id="JAWWNJ010000005">
    <property type="protein sequence ID" value="KAK7056098.1"/>
    <property type="molecule type" value="Genomic_DNA"/>
</dbReference>
<keyword evidence="6" id="KW-1185">Reference proteome</keyword>
<sequence length="497" mass="54988">MANNVSINVAGGTGGDGGISSYGFAGGGGLGQGPTLNQHLYAYESSGRDVTTGQNRSLASASEIYTSEMLLQKRGYPLFCPAPQDHHPNINGGIAIGDVGCITSEGEFDYLFNVFSSANAHCPDGFDPLKLNNPNRLNTSSSEVQRDEFDPVAYFSSTVQHENGDPTDIDNGDLFLVTGHEKVRSWGMALYSEHHKNQKFSLRFRHAPGDSAGYTWVDGSLSQIHRAKWKQHDPVDGPCNQTLFLRGWTLSLSSEVWRQEFTLRDSSSTVWTSSIWPPVLSSLRRGLGRNTSPAVGFGCYPAYTKIPSATVALSHTDDWSILLEKNSEADLLEPSNLYNHIEEHFTISGEDGAVFLEPKESKTSLDEEDVSSSNDMSLQFSSDKDGGSSSFQENSFGQGSPSPPRSLKKYQPHDYREIKMLGRLPERNRFISDYIFKKTGITRTPKQVASRLQQHNPVQFSHPNHAALNALKRHASELNDMARKELQEKKPILHQEM</sequence>
<dbReference type="Gene3D" id="6.10.20.40">
    <property type="entry name" value="TEA/ATTS domain"/>
    <property type="match status" value="1"/>
</dbReference>
<reference evidence="5 6" key="1">
    <citation type="journal article" date="2024" name="J Genomics">
        <title>Draft genome sequencing and assembly of Favolaschia claudopus CIRM-BRFM 2984 isolated from oak limbs.</title>
        <authorList>
            <person name="Navarro D."/>
            <person name="Drula E."/>
            <person name="Chaduli D."/>
            <person name="Cazenave R."/>
            <person name="Ahrendt S."/>
            <person name="Wang J."/>
            <person name="Lipzen A."/>
            <person name="Daum C."/>
            <person name="Barry K."/>
            <person name="Grigoriev I.V."/>
            <person name="Favel A."/>
            <person name="Rosso M.N."/>
            <person name="Martin F."/>
        </authorList>
    </citation>
    <scope>NUCLEOTIDE SEQUENCE [LARGE SCALE GENOMIC DNA]</scope>
    <source>
        <strain evidence="5 6">CIRM-BRFM 2984</strain>
    </source>
</reference>
<evidence type="ECO:0000313" key="5">
    <source>
        <dbReference type="EMBL" id="KAK7056098.1"/>
    </source>
</evidence>
<evidence type="ECO:0000256" key="2">
    <source>
        <dbReference type="PROSITE-ProRule" id="PRU00505"/>
    </source>
</evidence>
<dbReference type="InterPro" id="IPR000818">
    <property type="entry name" value="TEA/ATTS_dom"/>
</dbReference>
<accession>A0AAW0DWV9</accession>
<comment type="caution">
    <text evidence="5">The sequence shown here is derived from an EMBL/GenBank/DDBJ whole genome shotgun (WGS) entry which is preliminary data.</text>
</comment>
<dbReference type="GO" id="GO:0003700">
    <property type="term" value="F:DNA-binding transcription factor activity"/>
    <property type="evidence" value="ECO:0007669"/>
    <property type="project" value="InterPro"/>
</dbReference>
<feature type="DNA-binding region" description="TEA" evidence="2">
    <location>
        <begin position="382"/>
        <end position="462"/>
    </location>
</feature>
<proteinExistence type="inferred from homology"/>
<protein>
    <recommendedName>
        <fullName evidence="4">TEA domain-containing protein</fullName>
    </recommendedName>
</protein>
<organism evidence="5 6">
    <name type="scientific">Favolaschia claudopus</name>
    <dbReference type="NCBI Taxonomy" id="2862362"/>
    <lineage>
        <taxon>Eukaryota</taxon>
        <taxon>Fungi</taxon>
        <taxon>Dikarya</taxon>
        <taxon>Basidiomycota</taxon>
        <taxon>Agaricomycotina</taxon>
        <taxon>Agaricomycetes</taxon>
        <taxon>Agaricomycetidae</taxon>
        <taxon>Agaricales</taxon>
        <taxon>Marasmiineae</taxon>
        <taxon>Mycenaceae</taxon>
        <taxon>Favolaschia</taxon>
    </lineage>
</organism>
<evidence type="ECO:0000256" key="3">
    <source>
        <dbReference type="SAM" id="MobiDB-lite"/>
    </source>
</evidence>
<gene>
    <name evidence="5" type="ORF">R3P38DRAFT_2761223</name>
</gene>
<dbReference type="AlphaFoldDB" id="A0AAW0DWV9"/>